<keyword evidence="1" id="KW-1133">Transmembrane helix</keyword>
<keyword evidence="1" id="KW-0472">Membrane</keyword>
<name>A0A916QGN2_9LACO</name>
<feature type="transmembrane region" description="Helical" evidence="1">
    <location>
        <begin position="164"/>
        <end position="188"/>
    </location>
</feature>
<evidence type="ECO:0000313" key="2">
    <source>
        <dbReference type="EMBL" id="GFZ26634.1"/>
    </source>
</evidence>
<feature type="transmembrane region" description="Helical" evidence="1">
    <location>
        <begin position="360"/>
        <end position="379"/>
    </location>
</feature>
<comment type="caution">
    <text evidence="2">The sequence shown here is derived from an EMBL/GenBank/DDBJ whole genome shotgun (WGS) entry which is preliminary data.</text>
</comment>
<protein>
    <submittedName>
        <fullName evidence="2">Uncharacterized protein</fullName>
    </submittedName>
</protein>
<feature type="transmembrane region" description="Helical" evidence="1">
    <location>
        <begin position="218"/>
        <end position="240"/>
    </location>
</feature>
<sequence>MSYISFYFKRAMKSKLTWGLVCFVLVVVLCVFYENSNTTDTRSISADLKNDRSELVKSIKQEQRFLKQEKTSQKDAKAYKKAIIQDQQKLAKIEQLLQEVKKGKYSEAYKFEIKSLKSDTKIATKNPQGNAYLITEDQAKQQYYQYLLSHQLADEGEDFPTHAWTFMIDLTSFFLPVLVIFIITFILVESFSQRFKDQIDLESLFPAENKLGANLSQVVSGLFISIFLLALIYLVIFFVASSASGIGTLTYPIRTYGNNSQSQIKFIPAATVIMKSLILQLLFLINLTLGVQLITYWLKNKMSALFTSLLFTVALPILPFVVTPMKPWAQWLPTTYLFSTLTVTGAFGKTIKNPQLNFNTGVQVLGICLIVLLIVVVVLDHLKNTRTKHA</sequence>
<feature type="transmembrane region" description="Helical" evidence="1">
    <location>
        <begin position="277"/>
        <end position="298"/>
    </location>
</feature>
<feature type="transmembrane region" description="Helical" evidence="1">
    <location>
        <begin position="305"/>
        <end position="322"/>
    </location>
</feature>
<proteinExistence type="predicted"/>
<gene>
    <name evidence="2" type="ORF">LCB40_05140</name>
</gene>
<keyword evidence="3" id="KW-1185">Reference proteome</keyword>
<evidence type="ECO:0000256" key="1">
    <source>
        <dbReference type="SAM" id="Phobius"/>
    </source>
</evidence>
<evidence type="ECO:0000313" key="3">
    <source>
        <dbReference type="Proteomes" id="UP000677218"/>
    </source>
</evidence>
<dbReference type="RefSeq" id="WP_212780333.1">
    <property type="nucleotide sequence ID" value="NZ_BMAY01000003.1"/>
</dbReference>
<dbReference type="Proteomes" id="UP000677218">
    <property type="component" value="Unassembled WGS sequence"/>
</dbReference>
<keyword evidence="1" id="KW-0812">Transmembrane</keyword>
<accession>A0A916QGN2</accession>
<dbReference type="AlphaFoldDB" id="A0A916QGN2"/>
<dbReference type="EMBL" id="BMAY01000003">
    <property type="protein sequence ID" value="GFZ26634.1"/>
    <property type="molecule type" value="Genomic_DNA"/>
</dbReference>
<reference evidence="2" key="1">
    <citation type="submission" date="2020-08" db="EMBL/GenBank/DDBJ databases">
        <title>Taxonomic study for Lactobacillus species isolated from hardwood bark.</title>
        <authorList>
            <person name="Tohno M."/>
            <person name="Tanizawa Y."/>
        </authorList>
    </citation>
    <scope>NUCLEOTIDE SEQUENCE</scope>
    <source>
        <strain evidence="2">B40</strain>
    </source>
</reference>
<organism evidence="2 3">
    <name type="scientific">Lactobacillus corticis</name>
    <dbReference type="NCBI Taxonomy" id="2201249"/>
    <lineage>
        <taxon>Bacteria</taxon>
        <taxon>Bacillati</taxon>
        <taxon>Bacillota</taxon>
        <taxon>Bacilli</taxon>
        <taxon>Lactobacillales</taxon>
        <taxon>Lactobacillaceae</taxon>
        <taxon>Lactobacillus</taxon>
    </lineage>
</organism>